<evidence type="ECO:0000313" key="2">
    <source>
        <dbReference type="EMBL" id="GJM89752.1"/>
    </source>
</evidence>
<evidence type="ECO:0000256" key="1">
    <source>
        <dbReference type="SAM" id="MobiDB-lite"/>
    </source>
</evidence>
<feature type="compositionally biased region" description="Basic and acidic residues" evidence="1">
    <location>
        <begin position="18"/>
        <end position="29"/>
    </location>
</feature>
<dbReference type="Proteomes" id="UP001054889">
    <property type="component" value="Unassembled WGS sequence"/>
</dbReference>
<comment type="caution">
    <text evidence="2">The sequence shown here is derived from an EMBL/GenBank/DDBJ whole genome shotgun (WGS) entry which is preliminary data.</text>
</comment>
<protein>
    <submittedName>
        <fullName evidence="2">Uncharacterized protein</fullName>
    </submittedName>
</protein>
<evidence type="ECO:0000313" key="3">
    <source>
        <dbReference type="Proteomes" id="UP001054889"/>
    </source>
</evidence>
<reference evidence="2" key="1">
    <citation type="journal article" date="2018" name="DNA Res.">
        <title>Multiple hybrid de novo genome assembly of finger millet, an orphan allotetraploid crop.</title>
        <authorList>
            <person name="Hatakeyama M."/>
            <person name="Aluri S."/>
            <person name="Balachadran M.T."/>
            <person name="Sivarajan S.R."/>
            <person name="Patrignani A."/>
            <person name="Gruter S."/>
            <person name="Poveda L."/>
            <person name="Shimizu-Inatsugi R."/>
            <person name="Baeten J."/>
            <person name="Francoijs K.J."/>
            <person name="Nataraja K.N."/>
            <person name="Reddy Y.A.N."/>
            <person name="Phadnis S."/>
            <person name="Ravikumar R.L."/>
            <person name="Schlapbach R."/>
            <person name="Sreeman S.M."/>
            <person name="Shimizu K.K."/>
        </authorList>
    </citation>
    <scope>NUCLEOTIDE SEQUENCE</scope>
</reference>
<feature type="compositionally biased region" description="Low complexity" evidence="1">
    <location>
        <begin position="55"/>
        <end position="71"/>
    </location>
</feature>
<feature type="compositionally biased region" description="Basic residues" evidence="1">
    <location>
        <begin position="198"/>
        <end position="210"/>
    </location>
</feature>
<feature type="region of interest" description="Disordered" evidence="1">
    <location>
        <begin position="194"/>
        <end position="236"/>
    </location>
</feature>
<feature type="region of interest" description="Disordered" evidence="1">
    <location>
        <begin position="1"/>
        <end position="89"/>
    </location>
</feature>
<accession>A0AAV5BUY8</accession>
<keyword evidence="3" id="KW-1185">Reference proteome</keyword>
<gene>
    <name evidence="2" type="primary">ga05969</name>
    <name evidence="2" type="ORF">PR202_ga05969</name>
</gene>
<feature type="compositionally biased region" description="Basic residues" evidence="1">
    <location>
        <begin position="72"/>
        <end position="81"/>
    </location>
</feature>
<dbReference type="EMBL" id="BQKI01000002">
    <property type="protein sequence ID" value="GJM89752.1"/>
    <property type="molecule type" value="Genomic_DNA"/>
</dbReference>
<sequence>MEPSAGADPDPGGHLQLRHGEPGARRDPAHPAPAQRARPRRRRQCLLLVPEPKVPHQAQAPRLRPAPAVGPRRPHARRAGARHAAAAPDPGGGAHLVILLLLRPVLWVVQQVGDEAAANGRGIPAGDGHGLPLAGAGAAISGRAPALLPQPDCCAAAADCCSPHDAGVDDDHVPRPAPPPAVASAEPVVVHAGERARRPVRSRAAGHARSGRLAQRAARPVQPSTGAGGLRQHQLL</sequence>
<name>A0AAV5BUY8_ELECO</name>
<dbReference type="AlphaFoldDB" id="A0AAV5BUY8"/>
<reference evidence="2" key="2">
    <citation type="submission" date="2021-12" db="EMBL/GenBank/DDBJ databases">
        <title>Resequencing data analysis of finger millet.</title>
        <authorList>
            <person name="Hatakeyama M."/>
            <person name="Aluri S."/>
            <person name="Balachadran M.T."/>
            <person name="Sivarajan S.R."/>
            <person name="Poveda L."/>
            <person name="Shimizu-Inatsugi R."/>
            <person name="Schlapbach R."/>
            <person name="Sreeman S.M."/>
            <person name="Shimizu K.K."/>
        </authorList>
    </citation>
    <scope>NUCLEOTIDE SEQUENCE</scope>
</reference>
<organism evidence="2 3">
    <name type="scientific">Eleusine coracana subsp. coracana</name>
    <dbReference type="NCBI Taxonomy" id="191504"/>
    <lineage>
        <taxon>Eukaryota</taxon>
        <taxon>Viridiplantae</taxon>
        <taxon>Streptophyta</taxon>
        <taxon>Embryophyta</taxon>
        <taxon>Tracheophyta</taxon>
        <taxon>Spermatophyta</taxon>
        <taxon>Magnoliopsida</taxon>
        <taxon>Liliopsida</taxon>
        <taxon>Poales</taxon>
        <taxon>Poaceae</taxon>
        <taxon>PACMAD clade</taxon>
        <taxon>Chloridoideae</taxon>
        <taxon>Cynodonteae</taxon>
        <taxon>Eleusininae</taxon>
        <taxon>Eleusine</taxon>
    </lineage>
</organism>
<proteinExistence type="predicted"/>